<evidence type="ECO:0000313" key="2">
    <source>
        <dbReference type="Proteomes" id="UP001180020"/>
    </source>
</evidence>
<sequence>MRKITHKFYASGQPEISEGLSVGGWPSSVGNLPPGEPAVIDCTCELPRSSSVLKNAYLCVATWDTRAPLPSQIESAVRWACRKRAQGKSVFIHCAFVELGLVEDWKSAEKLIKEKRPCIRMNALHRKSLEEWSKNRLSTKRNERTDRPGAGWLVETSRPVRDGYFLVAAPIMTYQTSHL</sequence>
<reference evidence="1" key="2">
    <citation type="submission" date="2023-06" db="EMBL/GenBank/DDBJ databases">
        <authorList>
            <person name="Ma L."/>
            <person name="Liu K.-W."/>
            <person name="Li Z."/>
            <person name="Hsiao Y.-Y."/>
            <person name="Qi Y."/>
            <person name="Fu T."/>
            <person name="Tang G."/>
            <person name="Zhang D."/>
            <person name="Sun W.-H."/>
            <person name="Liu D.-K."/>
            <person name="Li Y."/>
            <person name="Chen G.-Z."/>
            <person name="Liu X.-D."/>
            <person name="Liao X.-Y."/>
            <person name="Jiang Y.-T."/>
            <person name="Yu X."/>
            <person name="Hao Y."/>
            <person name="Huang J."/>
            <person name="Zhao X.-W."/>
            <person name="Ke S."/>
            <person name="Chen Y.-Y."/>
            <person name="Wu W.-L."/>
            <person name="Hsu J.-L."/>
            <person name="Lin Y.-F."/>
            <person name="Huang M.-D."/>
            <person name="Li C.-Y."/>
            <person name="Huang L."/>
            <person name="Wang Z.-W."/>
            <person name="Zhao X."/>
            <person name="Zhong W.-Y."/>
            <person name="Peng D.-H."/>
            <person name="Ahmad S."/>
            <person name="Lan S."/>
            <person name="Zhang J.-S."/>
            <person name="Tsai W.-C."/>
            <person name="Van De Peer Y."/>
            <person name="Liu Z.-J."/>
        </authorList>
    </citation>
    <scope>NUCLEOTIDE SEQUENCE</scope>
    <source>
        <strain evidence="1">CP</strain>
        <tissue evidence="1">Leaves</tissue>
    </source>
</reference>
<dbReference type="Proteomes" id="UP001180020">
    <property type="component" value="Unassembled WGS sequence"/>
</dbReference>
<name>A0AAV9FHK9_ACOCL</name>
<dbReference type="CDD" id="cd14527">
    <property type="entry name" value="DSP_bac"/>
    <property type="match status" value="1"/>
</dbReference>
<reference evidence="1" key="1">
    <citation type="journal article" date="2023" name="Nat. Commun.">
        <title>Diploid and tetraploid genomes of Acorus and the evolution of monocots.</title>
        <authorList>
            <person name="Ma L."/>
            <person name="Liu K.W."/>
            <person name="Li Z."/>
            <person name="Hsiao Y.Y."/>
            <person name="Qi Y."/>
            <person name="Fu T."/>
            <person name="Tang G.D."/>
            <person name="Zhang D."/>
            <person name="Sun W.H."/>
            <person name="Liu D.K."/>
            <person name="Li Y."/>
            <person name="Chen G.Z."/>
            <person name="Liu X.D."/>
            <person name="Liao X.Y."/>
            <person name="Jiang Y.T."/>
            <person name="Yu X."/>
            <person name="Hao Y."/>
            <person name="Huang J."/>
            <person name="Zhao X.W."/>
            <person name="Ke S."/>
            <person name="Chen Y.Y."/>
            <person name="Wu W.L."/>
            <person name="Hsu J.L."/>
            <person name="Lin Y.F."/>
            <person name="Huang M.D."/>
            <person name="Li C.Y."/>
            <person name="Huang L."/>
            <person name="Wang Z.W."/>
            <person name="Zhao X."/>
            <person name="Zhong W.Y."/>
            <person name="Peng D.H."/>
            <person name="Ahmad S."/>
            <person name="Lan S."/>
            <person name="Zhang J.S."/>
            <person name="Tsai W.C."/>
            <person name="Van de Peer Y."/>
            <person name="Liu Z.J."/>
        </authorList>
    </citation>
    <scope>NUCLEOTIDE SEQUENCE</scope>
    <source>
        <strain evidence="1">CP</strain>
    </source>
</reference>
<dbReference type="SUPFAM" id="SSF52799">
    <property type="entry name" value="(Phosphotyrosine protein) phosphatases II"/>
    <property type="match status" value="1"/>
</dbReference>
<accession>A0AAV9FHK9</accession>
<keyword evidence="2" id="KW-1185">Reference proteome</keyword>
<dbReference type="InterPro" id="IPR029021">
    <property type="entry name" value="Prot-tyrosine_phosphatase-like"/>
</dbReference>
<dbReference type="EMBL" id="JAUJYO010000002">
    <property type="protein sequence ID" value="KAK1324097.1"/>
    <property type="molecule type" value="Genomic_DNA"/>
</dbReference>
<dbReference type="PANTHER" id="PTHR47216:SF4">
    <property type="entry name" value="OS01G0859400 PROTEIN"/>
    <property type="match status" value="1"/>
</dbReference>
<proteinExistence type="predicted"/>
<protein>
    <submittedName>
        <fullName evidence="1">Uncharacterized protein</fullName>
    </submittedName>
</protein>
<gene>
    <name evidence="1" type="ORF">QJS10_CPA02g00970</name>
</gene>
<dbReference type="PANTHER" id="PTHR47216">
    <property type="match status" value="1"/>
</dbReference>
<organism evidence="1 2">
    <name type="scientific">Acorus calamus</name>
    <name type="common">Sweet flag</name>
    <dbReference type="NCBI Taxonomy" id="4465"/>
    <lineage>
        <taxon>Eukaryota</taxon>
        <taxon>Viridiplantae</taxon>
        <taxon>Streptophyta</taxon>
        <taxon>Embryophyta</taxon>
        <taxon>Tracheophyta</taxon>
        <taxon>Spermatophyta</taxon>
        <taxon>Magnoliopsida</taxon>
        <taxon>Liliopsida</taxon>
        <taxon>Acoraceae</taxon>
        <taxon>Acorus</taxon>
    </lineage>
</organism>
<dbReference type="AlphaFoldDB" id="A0AAV9FHK9"/>
<comment type="caution">
    <text evidence="1">The sequence shown here is derived from an EMBL/GenBank/DDBJ whole genome shotgun (WGS) entry which is preliminary data.</text>
</comment>
<evidence type="ECO:0000313" key="1">
    <source>
        <dbReference type="EMBL" id="KAK1324097.1"/>
    </source>
</evidence>